<keyword evidence="4" id="KW-1185">Reference proteome</keyword>
<evidence type="ECO:0000313" key="3">
    <source>
        <dbReference type="EMBL" id="GAA4637613.1"/>
    </source>
</evidence>
<feature type="region of interest" description="Disordered" evidence="1">
    <location>
        <begin position="22"/>
        <end position="42"/>
    </location>
</feature>
<dbReference type="RefSeq" id="WP_345440769.1">
    <property type="nucleotide sequence ID" value="NZ_BAABHK010000020.1"/>
</dbReference>
<feature type="chain" id="PRO_5046462104" evidence="2">
    <location>
        <begin position="28"/>
        <end position="593"/>
    </location>
</feature>
<evidence type="ECO:0000313" key="4">
    <source>
        <dbReference type="Proteomes" id="UP001501442"/>
    </source>
</evidence>
<name>A0ABP8UQU5_9ACTN</name>
<reference evidence="4" key="1">
    <citation type="journal article" date="2019" name="Int. J. Syst. Evol. Microbiol.">
        <title>The Global Catalogue of Microorganisms (GCM) 10K type strain sequencing project: providing services to taxonomists for standard genome sequencing and annotation.</title>
        <authorList>
            <consortium name="The Broad Institute Genomics Platform"/>
            <consortium name="The Broad Institute Genome Sequencing Center for Infectious Disease"/>
            <person name="Wu L."/>
            <person name="Ma J."/>
        </authorList>
    </citation>
    <scope>NUCLEOTIDE SEQUENCE [LARGE SCALE GENOMIC DNA]</scope>
    <source>
        <strain evidence="4">JCM 17939</strain>
    </source>
</reference>
<dbReference type="EMBL" id="BAABHK010000020">
    <property type="protein sequence ID" value="GAA4637613.1"/>
    <property type="molecule type" value="Genomic_DNA"/>
</dbReference>
<gene>
    <name evidence="3" type="ORF">GCM10023196_092110</name>
</gene>
<comment type="caution">
    <text evidence="3">The sequence shown here is derived from an EMBL/GenBank/DDBJ whole genome shotgun (WGS) entry which is preliminary data.</text>
</comment>
<organism evidence="3 4">
    <name type="scientific">Actinoallomurus vinaceus</name>
    <dbReference type="NCBI Taxonomy" id="1080074"/>
    <lineage>
        <taxon>Bacteria</taxon>
        <taxon>Bacillati</taxon>
        <taxon>Actinomycetota</taxon>
        <taxon>Actinomycetes</taxon>
        <taxon>Streptosporangiales</taxon>
        <taxon>Thermomonosporaceae</taxon>
        <taxon>Actinoallomurus</taxon>
    </lineage>
</organism>
<evidence type="ECO:0000256" key="1">
    <source>
        <dbReference type="SAM" id="MobiDB-lite"/>
    </source>
</evidence>
<dbReference type="Proteomes" id="UP001501442">
    <property type="component" value="Unassembled WGS sequence"/>
</dbReference>
<sequence>MRRRTATLATVATALTLVTTGPLPASHAVPRPPHAPDGATYPNGYRGVAVHGGTTAARSNAIGDVLGIMRESKPLSAVRTKSAAADTHTLTVDLVDRSGAAPRTADAQYVFFRPLDGSTPLYGQAEDGHLTADLPPGEYVVEADVYTPKADGTRPLTLVYLPRFVLDRDRTVVLDARLGRPMSIAADRPDARLTGGDGGGGLARVVQDIGGKTTTTATVFLDGSPTYVTPSDRAPGLSLLMAGRLTKDGAVTGSPYIYNVAGDASDQELIPADPVLRVRTADLAAVRTRYARQGVPGCAGTHAAALLPGGGFNVGFYAGVGPLPATRTEYFSPGVDWDTDTVVGPADCSFNEGSTTGVTEHFEHAGAYTRDRTTGPLGPGADYNAVIGDGTPLFWVPMLSSWGARSGIAPYDRVTGQTTLQDAGGKVIGTSDQPGYGEFPLPPGQGSYKVTTDLNRQAPWSDLATRQHVVWTFPAKVPDGDEAAYAPLLSVLYRTPLDDDNRATPGTQRIALDARTNGNEPKPTIGRMTVQVSYDNGVIWSDAPVARTADGWTATVRNPEGVRGGYVSLRTVAEDTTGRTVDQTIVHAYGLKP</sequence>
<proteinExistence type="predicted"/>
<feature type="signal peptide" evidence="2">
    <location>
        <begin position="1"/>
        <end position="27"/>
    </location>
</feature>
<protein>
    <submittedName>
        <fullName evidence="3">Uncharacterized protein</fullName>
    </submittedName>
</protein>
<keyword evidence="2" id="KW-0732">Signal</keyword>
<accession>A0ABP8UQU5</accession>
<evidence type="ECO:0000256" key="2">
    <source>
        <dbReference type="SAM" id="SignalP"/>
    </source>
</evidence>